<reference evidence="1" key="1">
    <citation type="submission" date="2021-07" db="EMBL/GenBank/DDBJ databases">
        <authorList>
            <person name="Catto M.A."/>
            <person name="Jacobson A."/>
            <person name="Kennedy G."/>
            <person name="Labadie P."/>
            <person name="Hunt B.G."/>
            <person name="Srinivasan R."/>
        </authorList>
    </citation>
    <scope>NUCLEOTIDE SEQUENCE</scope>
    <source>
        <strain evidence="1">PL_HMW_Pooled</strain>
        <tissue evidence="1">Head</tissue>
    </source>
</reference>
<gene>
    <name evidence="1" type="ORF">KUF71_000301</name>
</gene>
<reference evidence="1" key="2">
    <citation type="journal article" date="2023" name="BMC Genomics">
        <title>Pest status, molecular evolution, and epigenetic factors derived from the genome assembly of Frankliniella fusca, a thysanopteran phytovirus vector.</title>
        <authorList>
            <person name="Catto M.A."/>
            <person name="Labadie P.E."/>
            <person name="Jacobson A.L."/>
            <person name="Kennedy G.G."/>
            <person name="Srinivasan R."/>
            <person name="Hunt B.G."/>
        </authorList>
    </citation>
    <scope>NUCLEOTIDE SEQUENCE</scope>
    <source>
        <strain evidence="1">PL_HMW_Pooled</strain>
    </source>
</reference>
<sequence length="181" mass="19897">MGRLAKQPDRKKWIEWICINLNIHEAAIASHDLFCSDHFNSGNIMKIRLKLGSVPELFVEPNINIVRDCIGGLVIMYLFYICNCLNLKPSVSNVAKAEYRSVLDQPNGNAVVIDVGCNDMEACLGLVIWVVPEVCAAHGARCKESGPRMDLFGAATSVKVCEVYASVHGLLSPKCPCVKSY</sequence>
<keyword evidence="2" id="KW-1185">Reference proteome</keyword>
<organism evidence="1 2">
    <name type="scientific">Frankliniella fusca</name>
    <dbReference type="NCBI Taxonomy" id="407009"/>
    <lineage>
        <taxon>Eukaryota</taxon>
        <taxon>Metazoa</taxon>
        <taxon>Ecdysozoa</taxon>
        <taxon>Arthropoda</taxon>
        <taxon>Hexapoda</taxon>
        <taxon>Insecta</taxon>
        <taxon>Pterygota</taxon>
        <taxon>Neoptera</taxon>
        <taxon>Paraneoptera</taxon>
        <taxon>Thysanoptera</taxon>
        <taxon>Terebrantia</taxon>
        <taxon>Thripoidea</taxon>
        <taxon>Thripidae</taxon>
        <taxon>Frankliniella</taxon>
    </lineage>
</organism>
<proteinExistence type="predicted"/>
<dbReference type="Proteomes" id="UP001219518">
    <property type="component" value="Unassembled WGS sequence"/>
</dbReference>
<protein>
    <submittedName>
        <fullName evidence="1">Topoisomerase 1-associated factor 1</fullName>
    </submittedName>
</protein>
<accession>A0AAE1HL49</accession>
<dbReference type="EMBL" id="JAHWGI010001142">
    <property type="protein sequence ID" value="KAK3923219.1"/>
    <property type="molecule type" value="Genomic_DNA"/>
</dbReference>
<name>A0AAE1HL49_9NEOP</name>
<evidence type="ECO:0000313" key="2">
    <source>
        <dbReference type="Proteomes" id="UP001219518"/>
    </source>
</evidence>
<comment type="caution">
    <text evidence="1">The sequence shown here is derived from an EMBL/GenBank/DDBJ whole genome shotgun (WGS) entry which is preliminary data.</text>
</comment>
<dbReference type="AlphaFoldDB" id="A0AAE1HL49"/>
<evidence type="ECO:0000313" key="1">
    <source>
        <dbReference type="EMBL" id="KAK3923219.1"/>
    </source>
</evidence>